<accession>X1TLN7</accession>
<sequence>MAEWQTVAEGASFSELKSLIGEMELPKGTKVKVVMDLTVPVGFAFDAPGAEWLFKPFTPDGMEILDVYGEGSQGIVEMEADPAWLLAMLAFIKAHWVSILIAAFVLGVIITFIRIMVQIVEPGPLGIPWWVWLIGGATIAVPLVVGFVGLLTRRE</sequence>
<evidence type="ECO:0000256" key="1">
    <source>
        <dbReference type="SAM" id="Phobius"/>
    </source>
</evidence>
<gene>
    <name evidence="2" type="ORF">S12H4_45062</name>
</gene>
<feature type="non-terminal residue" evidence="2">
    <location>
        <position position="155"/>
    </location>
</feature>
<evidence type="ECO:0000313" key="2">
    <source>
        <dbReference type="EMBL" id="GAJ06184.1"/>
    </source>
</evidence>
<dbReference type="AlphaFoldDB" id="X1TLN7"/>
<proteinExistence type="predicted"/>
<organism evidence="2">
    <name type="scientific">marine sediment metagenome</name>
    <dbReference type="NCBI Taxonomy" id="412755"/>
    <lineage>
        <taxon>unclassified sequences</taxon>
        <taxon>metagenomes</taxon>
        <taxon>ecological metagenomes</taxon>
    </lineage>
</organism>
<keyword evidence="1" id="KW-1133">Transmembrane helix</keyword>
<comment type="caution">
    <text evidence="2">The sequence shown here is derived from an EMBL/GenBank/DDBJ whole genome shotgun (WGS) entry which is preliminary data.</text>
</comment>
<feature type="transmembrane region" description="Helical" evidence="1">
    <location>
        <begin position="129"/>
        <end position="151"/>
    </location>
</feature>
<protein>
    <submittedName>
        <fullName evidence="2">Uncharacterized protein</fullName>
    </submittedName>
</protein>
<feature type="transmembrane region" description="Helical" evidence="1">
    <location>
        <begin position="96"/>
        <end position="117"/>
    </location>
</feature>
<name>X1TLN7_9ZZZZ</name>
<reference evidence="2" key="1">
    <citation type="journal article" date="2014" name="Front. Microbiol.">
        <title>High frequency of phylogenetically diverse reductive dehalogenase-homologous genes in deep subseafloor sedimentary metagenomes.</title>
        <authorList>
            <person name="Kawai M."/>
            <person name="Futagami T."/>
            <person name="Toyoda A."/>
            <person name="Takaki Y."/>
            <person name="Nishi S."/>
            <person name="Hori S."/>
            <person name="Arai W."/>
            <person name="Tsubouchi T."/>
            <person name="Morono Y."/>
            <person name="Uchiyama I."/>
            <person name="Ito T."/>
            <person name="Fujiyama A."/>
            <person name="Inagaki F."/>
            <person name="Takami H."/>
        </authorList>
    </citation>
    <scope>NUCLEOTIDE SEQUENCE</scope>
    <source>
        <strain evidence="2">Expedition CK06-06</strain>
    </source>
</reference>
<keyword evidence="1" id="KW-0472">Membrane</keyword>
<keyword evidence="1" id="KW-0812">Transmembrane</keyword>
<dbReference type="EMBL" id="BARW01027822">
    <property type="protein sequence ID" value="GAJ06184.1"/>
    <property type="molecule type" value="Genomic_DNA"/>
</dbReference>